<protein>
    <submittedName>
        <fullName evidence="4">Glycosyltransferase</fullName>
    </submittedName>
</protein>
<organism evidence="4 5">
    <name type="scientific">Lentzea tibetensis</name>
    <dbReference type="NCBI Taxonomy" id="2591470"/>
    <lineage>
        <taxon>Bacteria</taxon>
        <taxon>Bacillati</taxon>
        <taxon>Actinomycetota</taxon>
        <taxon>Actinomycetes</taxon>
        <taxon>Pseudonocardiales</taxon>
        <taxon>Pseudonocardiaceae</taxon>
        <taxon>Lentzea</taxon>
    </lineage>
</organism>
<reference evidence="4 5" key="1">
    <citation type="submission" date="2019-07" db="EMBL/GenBank/DDBJ databases">
        <title>Lentzea xizangensis sp. nov., isolated from Qinghai-Tibetan Plateau Soils.</title>
        <authorList>
            <person name="Huang J."/>
        </authorList>
    </citation>
    <scope>NUCLEOTIDE SEQUENCE [LARGE SCALE GENOMIC DNA]</scope>
    <source>
        <strain evidence="4 5">FXJ1.1311</strain>
    </source>
</reference>
<dbReference type="Proteomes" id="UP000316639">
    <property type="component" value="Unassembled WGS sequence"/>
</dbReference>
<gene>
    <name evidence="4" type="ORF">FKR81_08725</name>
</gene>
<dbReference type="AlphaFoldDB" id="A0A563EY50"/>
<feature type="domain" description="Glycosyltransferase subfamily 4-like N-terminal" evidence="3">
    <location>
        <begin position="20"/>
        <end position="157"/>
    </location>
</feature>
<dbReference type="Pfam" id="PF13692">
    <property type="entry name" value="Glyco_trans_1_4"/>
    <property type="match status" value="1"/>
</dbReference>
<evidence type="ECO:0000313" key="5">
    <source>
        <dbReference type="Proteomes" id="UP000316639"/>
    </source>
</evidence>
<keyword evidence="1" id="KW-0328">Glycosyltransferase</keyword>
<keyword evidence="5" id="KW-1185">Reference proteome</keyword>
<dbReference type="RefSeq" id="WP_146350467.1">
    <property type="nucleotide sequence ID" value="NZ_VOBR01000005.1"/>
</dbReference>
<dbReference type="OrthoDB" id="8555507at2"/>
<dbReference type="SUPFAM" id="SSF53756">
    <property type="entry name" value="UDP-Glycosyltransferase/glycogen phosphorylase"/>
    <property type="match status" value="1"/>
</dbReference>
<dbReference type="PANTHER" id="PTHR12526">
    <property type="entry name" value="GLYCOSYLTRANSFERASE"/>
    <property type="match status" value="1"/>
</dbReference>
<dbReference type="Pfam" id="PF13579">
    <property type="entry name" value="Glyco_trans_4_4"/>
    <property type="match status" value="1"/>
</dbReference>
<sequence length="367" mass="40183">MTAQIVPVKVVQVLGTLDRGGVETIALRQCRDIPPEHVRQVFVTLGTHEGMLAPEFRAAGAEVVRCPVRPKWTFPMRLWHLLRRIRPDVVESHVSLTSGLVLAVASAARVKVRIARLRSEGDGRGDAPLRRLQRRLLRELMCNSATSVLGVTRAALTFAGPPPHDYRYQVVPNQVDVERFASARRAVRDRCAGPVMTHIGRASPEKNRGFLLGVHTEARRLRPDVRLTVVGPGGIEDLAAVAPRVASDPSVRLLGPTDRVEEVLAATDVLLLPSHREGLPNVVLEALAAGVPVLAADLPGLRELSEQVHGLYLLSLRAGAAAWANTALTLAGTPESERDRISEGIRRSPFALSADDRWWRTVWTAHR</sequence>
<evidence type="ECO:0000256" key="1">
    <source>
        <dbReference type="ARBA" id="ARBA00022676"/>
    </source>
</evidence>
<dbReference type="InterPro" id="IPR028098">
    <property type="entry name" value="Glyco_trans_4-like_N"/>
</dbReference>
<evidence type="ECO:0000259" key="3">
    <source>
        <dbReference type="Pfam" id="PF13579"/>
    </source>
</evidence>
<evidence type="ECO:0000256" key="2">
    <source>
        <dbReference type="ARBA" id="ARBA00022679"/>
    </source>
</evidence>
<dbReference type="GO" id="GO:0016757">
    <property type="term" value="F:glycosyltransferase activity"/>
    <property type="evidence" value="ECO:0007669"/>
    <property type="project" value="UniProtKB-KW"/>
</dbReference>
<dbReference type="PANTHER" id="PTHR12526:SF510">
    <property type="entry name" value="D-INOSITOL 3-PHOSPHATE GLYCOSYLTRANSFERASE"/>
    <property type="match status" value="1"/>
</dbReference>
<evidence type="ECO:0000313" key="4">
    <source>
        <dbReference type="EMBL" id="TWP52411.1"/>
    </source>
</evidence>
<keyword evidence="2 4" id="KW-0808">Transferase</keyword>
<dbReference type="EMBL" id="VOBR01000005">
    <property type="protein sequence ID" value="TWP52411.1"/>
    <property type="molecule type" value="Genomic_DNA"/>
</dbReference>
<comment type="caution">
    <text evidence="4">The sequence shown here is derived from an EMBL/GenBank/DDBJ whole genome shotgun (WGS) entry which is preliminary data.</text>
</comment>
<name>A0A563EY50_9PSEU</name>
<proteinExistence type="predicted"/>
<accession>A0A563EY50</accession>
<dbReference type="Gene3D" id="3.40.50.2000">
    <property type="entry name" value="Glycogen Phosphorylase B"/>
    <property type="match status" value="2"/>
</dbReference>